<evidence type="ECO:0000256" key="4">
    <source>
        <dbReference type="ARBA" id="ARBA00022898"/>
    </source>
</evidence>
<evidence type="ECO:0000256" key="3">
    <source>
        <dbReference type="ARBA" id="ARBA00022576"/>
    </source>
</evidence>
<reference evidence="9 10" key="1">
    <citation type="submission" date="2023-07" db="EMBL/GenBank/DDBJ databases">
        <title>Genomic Encyclopedia of Type Strains, Phase IV (KMG-IV): sequencing the most valuable type-strain genomes for metagenomic binning, comparative biology and taxonomic classification.</title>
        <authorList>
            <person name="Goeker M."/>
        </authorList>
    </citation>
    <scope>NUCLEOTIDE SEQUENCE [LARGE SCALE GENOMIC DNA]</scope>
    <source>
        <strain evidence="9 10">DSM 45903</strain>
    </source>
</reference>
<evidence type="ECO:0000256" key="2">
    <source>
        <dbReference type="ARBA" id="ARBA00005384"/>
    </source>
</evidence>
<keyword evidence="10" id="KW-1185">Reference proteome</keyword>
<dbReference type="SUPFAM" id="SSF53383">
    <property type="entry name" value="PLP-dependent transferases"/>
    <property type="match status" value="1"/>
</dbReference>
<dbReference type="CDD" id="cd00609">
    <property type="entry name" value="AAT_like"/>
    <property type="match status" value="1"/>
</dbReference>
<keyword evidence="3 9" id="KW-0808">Transferase</keyword>
<evidence type="ECO:0000259" key="8">
    <source>
        <dbReference type="PROSITE" id="PS50949"/>
    </source>
</evidence>
<keyword evidence="7" id="KW-0804">Transcription</keyword>
<evidence type="ECO:0000256" key="1">
    <source>
        <dbReference type="ARBA" id="ARBA00001933"/>
    </source>
</evidence>
<dbReference type="InterPro" id="IPR015424">
    <property type="entry name" value="PyrdxlP-dep_Trfase"/>
</dbReference>
<comment type="caution">
    <text evidence="9">The sequence shown here is derived from an EMBL/GenBank/DDBJ whole genome shotgun (WGS) entry which is preliminary data.</text>
</comment>
<dbReference type="SMART" id="SM00345">
    <property type="entry name" value="HTH_GNTR"/>
    <property type="match status" value="1"/>
</dbReference>
<dbReference type="InterPro" id="IPR004839">
    <property type="entry name" value="Aminotransferase_I/II_large"/>
</dbReference>
<dbReference type="InterPro" id="IPR015421">
    <property type="entry name" value="PyrdxlP-dep_Trfase_major"/>
</dbReference>
<dbReference type="GO" id="GO:0008483">
    <property type="term" value="F:transaminase activity"/>
    <property type="evidence" value="ECO:0007669"/>
    <property type="project" value="UniProtKB-KW"/>
</dbReference>
<dbReference type="Gene3D" id="1.10.10.10">
    <property type="entry name" value="Winged helix-like DNA-binding domain superfamily/Winged helix DNA-binding domain"/>
    <property type="match status" value="1"/>
</dbReference>
<keyword evidence="6" id="KW-0238">DNA-binding</keyword>
<evidence type="ECO:0000313" key="9">
    <source>
        <dbReference type="EMBL" id="MDR6226472.1"/>
    </source>
</evidence>
<dbReference type="Gene3D" id="3.40.640.10">
    <property type="entry name" value="Type I PLP-dependent aspartate aminotransferase-like (Major domain)"/>
    <property type="match status" value="1"/>
</dbReference>
<dbReference type="InterPro" id="IPR000524">
    <property type="entry name" value="Tscrpt_reg_HTH_GntR"/>
</dbReference>
<organism evidence="9 10">
    <name type="scientific">Desmospora profundinema</name>
    <dbReference type="NCBI Taxonomy" id="1571184"/>
    <lineage>
        <taxon>Bacteria</taxon>
        <taxon>Bacillati</taxon>
        <taxon>Bacillota</taxon>
        <taxon>Bacilli</taxon>
        <taxon>Bacillales</taxon>
        <taxon>Thermoactinomycetaceae</taxon>
        <taxon>Desmospora</taxon>
    </lineage>
</organism>
<dbReference type="InterPro" id="IPR051446">
    <property type="entry name" value="HTH_trans_reg/aminotransferase"/>
</dbReference>
<name>A0ABU1INX1_9BACL</name>
<keyword evidence="4" id="KW-0663">Pyridoxal phosphate</keyword>
<dbReference type="Proteomes" id="UP001185012">
    <property type="component" value="Unassembled WGS sequence"/>
</dbReference>
<keyword evidence="5" id="KW-0805">Transcription regulation</keyword>
<dbReference type="InterPro" id="IPR036390">
    <property type="entry name" value="WH_DNA-bd_sf"/>
</dbReference>
<dbReference type="PRINTS" id="PR00035">
    <property type="entry name" value="HTHGNTR"/>
</dbReference>
<proteinExistence type="inferred from homology"/>
<dbReference type="PANTHER" id="PTHR46577">
    <property type="entry name" value="HTH-TYPE TRANSCRIPTIONAL REGULATORY PROTEIN GABR"/>
    <property type="match status" value="1"/>
</dbReference>
<dbReference type="EMBL" id="JAVDQG010000005">
    <property type="protein sequence ID" value="MDR6226472.1"/>
    <property type="molecule type" value="Genomic_DNA"/>
</dbReference>
<dbReference type="InterPro" id="IPR036388">
    <property type="entry name" value="WH-like_DNA-bd_sf"/>
</dbReference>
<protein>
    <submittedName>
        <fullName evidence="9">GntR family transcriptional regulator/MocR family aminotransferase</fullName>
    </submittedName>
</protein>
<accession>A0ABU1INX1</accession>
<dbReference type="SUPFAM" id="SSF46785">
    <property type="entry name" value="Winged helix' DNA-binding domain"/>
    <property type="match status" value="1"/>
</dbReference>
<evidence type="ECO:0000313" key="10">
    <source>
        <dbReference type="Proteomes" id="UP001185012"/>
    </source>
</evidence>
<dbReference type="PANTHER" id="PTHR46577:SF1">
    <property type="entry name" value="HTH-TYPE TRANSCRIPTIONAL REGULATORY PROTEIN GABR"/>
    <property type="match status" value="1"/>
</dbReference>
<dbReference type="Pfam" id="PF00392">
    <property type="entry name" value="GntR"/>
    <property type="match status" value="1"/>
</dbReference>
<comment type="cofactor">
    <cofactor evidence="1">
        <name>pyridoxal 5'-phosphate</name>
        <dbReference type="ChEBI" id="CHEBI:597326"/>
    </cofactor>
</comment>
<keyword evidence="3 9" id="KW-0032">Aminotransferase</keyword>
<evidence type="ECO:0000256" key="5">
    <source>
        <dbReference type="ARBA" id="ARBA00023015"/>
    </source>
</evidence>
<feature type="domain" description="HTH gntR-type" evidence="8">
    <location>
        <begin position="14"/>
        <end position="82"/>
    </location>
</feature>
<dbReference type="Pfam" id="PF00155">
    <property type="entry name" value="Aminotran_1_2"/>
    <property type="match status" value="1"/>
</dbReference>
<sequence length="479" mass="55698">MFPITFTLSRDRGEPLYEQIYSRLKQDIESKRLPSGSRIPSVRQMAEHLQVSRHTVETAYLQLTAEGYIDNRPRSGYYVAEIEDHLLDFLDSKTIHHQKVPFTKGHVEMVKAPPDDQPPVLYDFRNGAVDTTAFPWSTWRKTVDEVYQSEERDLLLCRERLGDVHLREDIARYLYQVRGVRCRPDQIVLAAGSQHCLSMISVLVKSFSDSVCMEDPGCANTRQLFRWNGLKTLPVPLEEDGIRIDALKKSGTNVVFVTPSHQFPCGMIMSIQKRIQLLKWAYEQDGFIIEDDYDGEFCYHRRPIPALQGLDSNGRVIYVGSFTKCFIPTLRIAYMVLPEEWMKRFTGVFSMYDQPTSRLHQQTLHFFFKKGHFERHMRRMRTLYRRKHDLLYQNLNGQLPAVQIIGKHAGLHFLLELGASHTEHEWLEKARLHGVKVYPTSHYWTNHSVGKKPVLLMDYGGVPIEHIPDAVKRLVQAWK</sequence>
<comment type="similarity">
    <text evidence="2">In the C-terminal section; belongs to the class-I pyridoxal-phosphate-dependent aminotransferase family.</text>
</comment>
<evidence type="ECO:0000256" key="6">
    <source>
        <dbReference type="ARBA" id="ARBA00023125"/>
    </source>
</evidence>
<dbReference type="PROSITE" id="PS50949">
    <property type="entry name" value="HTH_GNTR"/>
    <property type="match status" value="1"/>
</dbReference>
<gene>
    <name evidence="9" type="ORF">JOE21_002479</name>
</gene>
<evidence type="ECO:0000256" key="7">
    <source>
        <dbReference type="ARBA" id="ARBA00023163"/>
    </source>
</evidence>
<dbReference type="RefSeq" id="WP_309866387.1">
    <property type="nucleotide sequence ID" value="NZ_JAVDQG010000005.1"/>
</dbReference>
<dbReference type="CDD" id="cd07377">
    <property type="entry name" value="WHTH_GntR"/>
    <property type="match status" value="1"/>
</dbReference>